<keyword evidence="4" id="KW-0479">Metal-binding</keyword>
<dbReference type="GO" id="GO:0016020">
    <property type="term" value="C:membrane"/>
    <property type="evidence" value="ECO:0007669"/>
    <property type="project" value="GOC"/>
</dbReference>
<dbReference type="AlphaFoldDB" id="A0A0A1SRY1"/>
<dbReference type="Pfam" id="PF00149">
    <property type="entry name" value="Metallophos"/>
    <property type="match status" value="1"/>
</dbReference>
<dbReference type="Proteomes" id="UP000039046">
    <property type="component" value="Unassembled WGS sequence"/>
</dbReference>
<keyword evidence="9" id="KW-1185">Reference proteome</keyword>
<dbReference type="PANTHER" id="PTHR10340">
    <property type="entry name" value="SPHINGOMYELIN PHOSPHODIESTERASE"/>
    <property type="match status" value="1"/>
</dbReference>
<gene>
    <name evidence="8" type="ORF">VHEMI01011</name>
</gene>
<dbReference type="PIRSF" id="PIRSF000948">
    <property type="entry name" value="Sphingomy_PDE"/>
    <property type="match status" value="1"/>
</dbReference>
<dbReference type="SUPFAM" id="SSF56300">
    <property type="entry name" value="Metallo-dependent phosphatases"/>
    <property type="match status" value="1"/>
</dbReference>
<proteinExistence type="inferred from homology"/>
<feature type="disulfide bond" evidence="5">
    <location>
        <begin position="559"/>
        <end position="563"/>
    </location>
</feature>
<keyword evidence="6" id="KW-0732">Signal</keyword>
<feature type="binding site" evidence="4">
    <location>
        <position position="427"/>
    </location>
    <ligand>
        <name>Zn(2+)</name>
        <dbReference type="ChEBI" id="CHEBI:29105"/>
        <label>1</label>
    </ligand>
</feature>
<accession>A0A0A1SRY1</accession>
<comment type="similarity">
    <text evidence="3">Belongs to the acid sphingomyelinase family.</text>
</comment>
<evidence type="ECO:0000259" key="7">
    <source>
        <dbReference type="Pfam" id="PF00149"/>
    </source>
</evidence>
<dbReference type="GO" id="GO:0016798">
    <property type="term" value="F:hydrolase activity, acting on glycosyl bonds"/>
    <property type="evidence" value="ECO:0007669"/>
    <property type="project" value="UniProtKB-KW"/>
</dbReference>
<protein>
    <recommendedName>
        <fullName evidence="3">Sphingomyelin phosphodiesterase</fullName>
    </recommendedName>
</protein>
<keyword evidence="3" id="KW-0326">Glycosidase</keyword>
<feature type="binding site" evidence="4">
    <location>
        <position position="171"/>
    </location>
    <ligand>
        <name>Zn(2+)</name>
        <dbReference type="ChEBI" id="CHEBI:29105"/>
        <label>1</label>
    </ligand>
</feature>
<dbReference type="PANTHER" id="PTHR10340:SF34">
    <property type="entry name" value="SPHINGOMYELIN PHOSPHODIESTERASE"/>
    <property type="match status" value="1"/>
</dbReference>
<comment type="cofactor">
    <cofactor evidence="4">
        <name>Zn(2+)</name>
        <dbReference type="ChEBI" id="CHEBI:29105"/>
    </cofactor>
    <text evidence="4">Binds 2 Zn(2+) ions per subunit.</text>
</comment>
<evidence type="ECO:0000256" key="4">
    <source>
        <dbReference type="PIRSR" id="PIRSR000948-1"/>
    </source>
</evidence>
<feature type="disulfide bond" evidence="5">
    <location>
        <begin position="192"/>
        <end position="216"/>
    </location>
</feature>
<feature type="chain" id="PRO_5001989420" description="Sphingomyelin phosphodiesterase" evidence="6">
    <location>
        <begin position="19"/>
        <end position="652"/>
    </location>
</feature>
<dbReference type="InterPro" id="IPR011160">
    <property type="entry name" value="Sphingomy_PDE"/>
</dbReference>
<feature type="binding site" evidence="4">
    <location>
        <position position="283"/>
    </location>
    <ligand>
        <name>Zn(2+)</name>
        <dbReference type="ChEBI" id="CHEBI:29105"/>
        <label>2</label>
    </ligand>
</feature>
<dbReference type="OrthoDB" id="282973at2759"/>
<evidence type="ECO:0000256" key="6">
    <source>
        <dbReference type="SAM" id="SignalP"/>
    </source>
</evidence>
<name>A0A0A1SRY1_9HYPO</name>
<sequence length="652" mass="70912">MRVASLLPLLAVTPVATATLNVDENQLTSRDLVAIERSIQARGLANDIWNKIKNAATCTGCQGILLLLKGLAALGDGAFVGVVQDICKLAKVQDADICTGAVALEGPIIARAIRDMKLGSRTSKLFCNSLLGLCADPGIAQWSVPFPSPKPAGGRPSPSGQPPLKIVHFSDIHIDEHYTPGSNTQCNKPICCRAYTKDDAPGVTKNPAGPNGDHKCDSPLSLEESMYKAIADLVPDAAFNVFTGDIVDHTIWNTSIPANTEAINNAYGLMETHLGTVYGTIGNHEQSPVNGFMTNAMGNNAQWLYNLAAGLWSGWTGPSATDNVKKIGAYSVKHPERNIRVISLNTNMYYKLNFFLYQKNMEQDPNGQLAWLVKELDAAEKAGENVYIIGHMPMGDSDAFRDGSNYFDQIVNRYSNTIAALFFGHTHVDHFEISYSDYSKRTFFNAKAMSYICPSLTPTSGMPSFRVYDVDPVTFGVLDSTTYIADMTDAAFQTTGPVWKKYYSAKEAYGAVLQPPVTDANAELTPAFWHNVTVAFEQDQTLFDTYIAHKSRGWQPGSCTGDCKTNEICQLRAGRGQDNCFVAKPGFNIAKRGAETDDSGKHDECGTSVGMAAFASLVQDKSVLDYLQAKFNELGATLEDDINSLDDLQMDE</sequence>
<feature type="binding site" evidence="4">
    <location>
        <position position="245"/>
    </location>
    <ligand>
        <name>Zn(2+)</name>
        <dbReference type="ChEBI" id="CHEBI:29105"/>
        <label>1</label>
    </ligand>
</feature>
<dbReference type="GO" id="GO:0004767">
    <property type="term" value="F:sphingomyelin phosphodiesterase activity"/>
    <property type="evidence" value="ECO:0007669"/>
    <property type="project" value="UniProtKB-UniRule"/>
</dbReference>
<evidence type="ECO:0000256" key="1">
    <source>
        <dbReference type="ARBA" id="ARBA00022801"/>
    </source>
</evidence>
<dbReference type="Gene3D" id="3.60.21.10">
    <property type="match status" value="1"/>
</dbReference>
<dbReference type="STRING" id="1531966.A0A0A1SRY1"/>
<keyword evidence="2" id="KW-0325">Glycoprotein</keyword>
<feature type="binding site" evidence="4">
    <location>
        <position position="173"/>
    </location>
    <ligand>
        <name>Zn(2+)</name>
        <dbReference type="ChEBI" id="CHEBI:29105"/>
        <label>1</label>
    </ligand>
</feature>
<dbReference type="InterPro" id="IPR041805">
    <property type="entry name" value="ASMase/PPN1_MPP"/>
</dbReference>
<evidence type="ECO:0000313" key="9">
    <source>
        <dbReference type="Proteomes" id="UP000039046"/>
    </source>
</evidence>
<evidence type="ECO:0000256" key="5">
    <source>
        <dbReference type="PIRSR" id="PIRSR000948-2"/>
    </source>
</evidence>
<reference evidence="8 9" key="1">
    <citation type="journal article" date="2015" name="Genome Announc.">
        <title>Draft Genome Sequence and Gene Annotation of the Entomopathogenic Fungus Verticillium hemipterigenum.</title>
        <authorList>
            <person name="Horn F."/>
            <person name="Habel A."/>
            <person name="Scharf D.H."/>
            <person name="Dworschak J."/>
            <person name="Brakhage A.A."/>
            <person name="Guthke R."/>
            <person name="Hertweck C."/>
            <person name="Linde J."/>
        </authorList>
    </citation>
    <scope>NUCLEOTIDE SEQUENCE [LARGE SCALE GENOMIC DNA]</scope>
</reference>
<evidence type="ECO:0000256" key="3">
    <source>
        <dbReference type="PIRNR" id="PIRNR000948"/>
    </source>
</evidence>
<feature type="domain" description="Calcineurin-like phosphoesterase" evidence="7">
    <location>
        <begin position="164"/>
        <end position="428"/>
    </location>
</feature>
<dbReference type="InterPro" id="IPR004843">
    <property type="entry name" value="Calcineurin-like_PHP"/>
</dbReference>
<feature type="binding site" evidence="4">
    <location>
        <position position="391"/>
    </location>
    <ligand>
        <name>Zn(2+)</name>
        <dbReference type="ChEBI" id="CHEBI:29105"/>
        <label>2</label>
    </ligand>
</feature>
<feature type="disulfide bond" evidence="5">
    <location>
        <begin position="186"/>
        <end position="191"/>
    </location>
</feature>
<dbReference type="EMBL" id="CDHN01000001">
    <property type="protein sequence ID" value="CEJ80851.1"/>
    <property type="molecule type" value="Genomic_DNA"/>
</dbReference>
<feature type="binding site" evidence="4">
    <location>
        <position position="425"/>
    </location>
    <ligand>
        <name>Zn(2+)</name>
        <dbReference type="ChEBI" id="CHEBI:29105"/>
        <label>2</label>
    </ligand>
</feature>
<dbReference type="CDD" id="cd00842">
    <property type="entry name" value="MPP_ASMase"/>
    <property type="match status" value="1"/>
</dbReference>
<feature type="signal peptide" evidence="6">
    <location>
        <begin position="1"/>
        <end position="18"/>
    </location>
</feature>
<dbReference type="HOGENOM" id="CLU_014743_1_0_1"/>
<organism evidence="8 9">
    <name type="scientific">[Torrubiella] hemipterigena</name>
    <dbReference type="NCBI Taxonomy" id="1531966"/>
    <lineage>
        <taxon>Eukaryota</taxon>
        <taxon>Fungi</taxon>
        <taxon>Dikarya</taxon>
        <taxon>Ascomycota</taxon>
        <taxon>Pezizomycotina</taxon>
        <taxon>Sordariomycetes</taxon>
        <taxon>Hypocreomycetidae</taxon>
        <taxon>Hypocreales</taxon>
        <taxon>Clavicipitaceae</taxon>
        <taxon>Clavicipitaceae incertae sedis</taxon>
        <taxon>'Torrubiella' clade</taxon>
    </lineage>
</organism>
<dbReference type="GO" id="GO:0006685">
    <property type="term" value="P:sphingomyelin catabolic process"/>
    <property type="evidence" value="ECO:0007669"/>
    <property type="project" value="UniProtKB-UniRule"/>
</dbReference>
<evidence type="ECO:0000256" key="2">
    <source>
        <dbReference type="ARBA" id="ARBA00023180"/>
    </source>
</evidence>
<keyword evidence="4" id="KW-0862">Zinc</keyword>
<feature type="disulfide bond" evidence="5">
    <location>
        <begin position="87"/>
        <end position="98"/>
    </location>
</feature>
<evidence type="ECO:0000313" key="8">
    <source>
        <dbReference type="EMBL" id="CEJ80851.1"/>
    </source>
</evidence>
<feature type="disulfide bond" evidence="5">
    <location>
        <begin position="58"/>
        <end position="134"/>
    </location>
</feature>
<keyword evidence="5" id="KW-1015">Disulfide bond</keyword>
<dbReference type="InterPro" id="IPR029052">
    <property type="entry name" value="Metallo-depent_PP-like"/>
</dbReference>
<feature type="binding site" evidence="4">
    <location>
        <position position="245"/>
    </location>
    <ligand>
        <name>Zn(2+)</name>
        <dbReference type="ChEBI" id="CHEBI:29105"/>
        <label>2</label>
    </ligand>
</feature>
<dbReference type="GO" id="GO:0046872">
    <property type="term" value="F:metal ion binding"/>
    <property type="evidence" value="ECO:0007669"/>
    <property type="project" value="UniProtKB-KW"/>
</dbReference>
<comment type="function">
    <text evidence="3">Converts sphingomyelin to ceramide.</text>
</comment>
<keyword evidence="1 3" id="KW-0378">Hydrolase</keyword>